<dbReference type="Proteomes" id="UP001209257">
    <property type="component" value="Unassembled WGS sequence"/>
</dbReference>
<organism evidence="2 3">
    <name type="scientific">Alteromonas salexigens</name>
    <dbReference type="NCBI Taxonomy" id="2982530"/>
    <lineage>
        <taxon>Bacteria</taxon>
        <taxon>Pseudomonadati</taxon>
        <taxon>Pseudomonadota</taxon>
        <taxon>Gammaproteobacteria</taxon>
        <taxon>Alteromonadales</taxon>
        <taxon>Alteromonadaceae</taxon>
        <taxon>Alteromonas/Salinimonas group</taxon>
        <taxon>Alteromonas</taxon>
    </lineage>
</organism>
<evidence type="ECO:0000256" key="1">
    <source>
        <dbReference type="SAM" id="MobiDB-lite"/>
    </source>
</evidence>
<evidence type="ECO:0000313" key="3">
    <source>
        <dbReference type="Proteomes" id="UP001209257"/>
    </source>
</evidence>
<reference evidence="3" key="1">
    <citation type="submission" date="2023-07" db="EMBL/GenBank/DDBJ databases">
        <title>Study on multiphase classification of strain Alteromonas salexigens isolated from the Yellow Sea.</title>
        <authorList>
            <person name="Sun L."/>
        </authorList>
    </citation>
    <scope>NUCLEOTIDE SEQUENCE [LARGE SCALE GENOMIC DNA]</scope>
    <source>
        <strain evidence="3">ASW11-19</strain>
    </source>
</reference>
<proteinExistence type="predicted"/>
<comment type="caution">
    <text evidence="2">The sequence shown here is derived from an EMBL/GenBank/DDBJ whole genome shotgun (WGS) entry which is preliminary data.</text>
</comment>
<gene>
    <name evidence="2" type="ORF">OCL06_00735</name>
</gene>
<dbReference type="RefSeq" id="WP_262991806.1">
    <property type="nucleotide sequence ID" value="NZ_JAOTJC010000002.1"/>
</dbReference>
<feature type="compositionally biased region" description="Basic and acidic residues" evidence="1">
    <location>
        <begin position="19"/>
        <end position="29"/>
    </location>
</feature>
<accession>A0ABT2VIW6</accession>
<feature type="region of interest" description="Disordered" evidence="1">
    <location>
        <begin position="1"/>
        <end position="29"/>
    </location>
</feature>
<sequence length="91" mass="10665">MKSDSKSLLKKHAQLTETENARVHSHVQRDEGDWVRHTLMLTGYDVPFVFRRKGVYRSLQGARVNVTYYPHAEMVAGIEFEYMKVVRIKRA</sequence>
<evidence type="ECO:0000313" key="2">
    <source>
        <dbReference type="EMBL" id="MCU7553117.1"/>
    </source>
</evidence>
<protein>
    <submittedName>
        <fullName evidence="2">Uncharacterized protein</fullName>
    </submittedName>
</protein>
<name>A0ABT2VIW6_9ALTE</name>
<keyword evidence="3" id="KW-1185">Reference proteome</keyword>
<dbReference type="EMBL" id="JAOTJC010000002">
    <property type="protein sequence ID" value="MCU7553117.1"/>
    <property type="molecule type" value="Genomic_DNA"/>
</dbReference>